<keyword evidence="3" id="KW-1185">Reference proteome</keyword>
<evidence type="ECO:0000313" key="3">
    <source>
        <dbReference type="Proteomes" id="UP000240760"/>
    </source>
</evidence>
<evidence type="ECO:0000313" key="2">
    <source>
        <dbReference type="EMBL" id="PTB73312.1"/>
    </source>
</evidence>
<dbReference type="EMBL" id="KZ679138">
    <property type="protein sequence ID" value="PTB73312.1"/>
    <property type="molecule type" value="Genomic_DNA"/>
</dbReference>
<dbReference type="AlphaFoldDB" id="A0A2T4BVH9"/>
<feature type="region of interest" description="Disordered" evidence="1">
    <location>
        <begin position="47"/>
        <end position="72"/>
    </location>
</feature>
<name>A0A2T4BVH9_TRILO</name>
<protein>
    <submittedName>
        <fullName evidence="2">Uncharacterized protein</fullName>
    </submittedName>
</protein>
<reference evidence="2 3" key="1">
    <citation type="submission" date="2016-07" db="EMBL/GenBank/DDBJ databases">
        <title>Multiple horizontal gene transfer events from other fungi enriched the ability of initially mycotrophic Trichoderma (Ascomycota) to feed on dead plant biomass.</title>
        <authorList>
            <consortium name="DOE Joint Genome Institute"/>
            <person name="Aerts A."/>
            <person name="Atanasova L."/>
            <person name="Chenthamara K."/>
            <person name="Zhang J."/>
            <person name="Grujic M."/>
            <person name="Henrissat B."/>
            <person name="Kuo A."/>
            <person name="Salamov A."/>
            <person name="Lipzen A."/>
            <person name="Labutti K."/>
            <person name="Barry K."/>
            <person name="Miao Y."/>
            <person name="Rahimi M.J."/>
            <person name="Shen Q."/>
            <person name="Grigoriev I.V."/>
            <person name="Kubicek C.P."/>
            <person name="Druzhinina I.S."/>
        </authorList>
    </citation>
    <scope>NUCLEOTIDE SEQUENCE [LARGE SCALE GENOMIC DNA]</scope>
    <source>
        <strain evidence="2 3">ATCC 18648</strain>
    </source>
</reference>
<evidence type="ECO:0000256" key="1">
    <source>
        <dbReference type="SAM" id="MobiDB-lite"/>
    </source>
</evidence>
<sequence>MGDHTLGHRGCKFGRFVANQAALKKCDRMKASWRLCRMNGSYEAKDSKAESLRPLSKTPDKAAPHVTPSLSTKLCDWPTPPALSISSATAVPPNATPVVFLRLVPIEGTLKYR</sequence>
<dbReference type="Proteomes" id="UP000240760">
    <property type="component" value="Unassembled WGS sequence"/>
</dbReference>
<accession>A0A2T4BVH9</accession>
<organism evidence="2 3">
    <name type="scientific">Trichoderma longibrachiatum ATCC 18648</name>
    <dbReference type="NCBI Taxonomy" id="983965"/>
    <lineage>
        <taxon>Eukaryota</taxon>
        <taxon>Fungi</taxon>
        <taxon>Dikarya</taxon>
        <taxon>Ascomycota</taxon>
        <taxon>Pezizomycotina</taxon>
        <taxon>Sordariomycetes</taxon>
        <taxon>Hypocreomycetidae</taxon>
        <taxon>Hypocreales</taxon>
        <taxon>Hypocreaceae</taxon>
        <taxon>Trichoderma</taxon>
    </lineage>
</organism>
<gene>
    <name evidence="2" type="ORF">M440DRAFT_1059913</name>
</gene>
<proteinExistence type="predicted"/>